<sequence length="63" mass="7021">MRLGHGKQLGLLKPKSYTPGNLLIPDLGIKVHATCRKNYLKSLGDQCIVGEWKSIENFQVSEP</sequence>
<reference evidence="1" key="1">
    <citation type="submission" date="2018-11" db="EMBL/GenBank/DDBJ databases">
        <authorList>
            <consortium name="Genoscope - CEA"/>
            <person name="William W."/>
        </authorList>
    </citation>
    <scope>NUCLEOTIDE SEQUENCE</scope>
</reference>
<proteinExistence type="predicted"/>
<feature type="non-terminal residue" evidence="1">
    <location>
        <position position="63"/>
    </location>
</feature>
<dbReference type="AlphaFoldDB" id="A0A3P6ARE9"/>
<name>A0A3P6ARE9_BRAOL</name>
<dbReference type="EMBL" id="LR031872">
    <property type="protein sequence ID" value="VDC96446.1"/>
    <property type="molecule type" value="Genomic_DNA"/>
</dbReference>
<accession>A0A3P6ARE9</accession>
<organism evidence="1">
    <name type="scientific">Brassica oleracea</name>
    <name type="common">Wild cabbage</name>
    <dbReference type="NCBI Taxonomy" id="3712"/>
    <lineage>
        <taxon>Eukaryota</taxon>
        <taxon>Viridiplantae</taxon>
        <taxon>Streptophyta</taxon>
        <taxon>Embryophyta</taxon>
        <taxon>Tracheophyta</taxon>
        <taxon>Spermatophyta</taxon>
        <taxon>Magnoliopsida</taxon>
        <taxon>eudicotyledons</taxon>
        <taxon>Gunneridae</taxon>
        <taxon>Pentapetalae</taxon>
        <taxon>rosids</taxon>
        <taxon>malvids</taxon>
        <taxon>Brassicales</taxon>
        <taxon>Brassicaceae</taxon>
        <taxon>Brassiceae</taxon>
        <taxon>Brassica</taxon>
    </lineage>
</organism>
<evidence type="ECO:0000313" key="1">
    <source>
        <dbReference type="EMBL" id="VDC96446.1"/>
    </source>
</evidence>
<protein>
    <submittedName>
        <fullName evidence="1">Uncharacterized protein</fullName>
    </submittedName>
</protein>
<gene>
    <name evidence="1" type="ORF">BOLC3T19047H</name>
</gene>